<dbReference type="InterPro" id="IPR000531">
    <property type="entry name" value="Beta-barrel_TonB"/>
</dbReference>
<keyword evidence="4" id="KW-0410">Iron transport</keyword>
<evidence type="ECO:0000259" key="15">
    <source>
        <dbReference type="Pfam" id="PF07715"/>
    </source>
</evidence>
<keyword evidence="9 11" id="KW-0472">Membrane</keyword>
<evidence type="ECO:0000256" key="10">
    <source>
        <dbReference type="ARBA" id="ARBA00023237"/>
    </source>
</evidence>
<gene>
    <name evidence="16" type="ORF">A10D4_12278</name>
</gene>
<keyword evidence="16" id="KW-0675">Receptor</keyword>
<evidence type="ECO:0000256" key="1">
    <source>
        <dbReference type="ARBA" id="ARBA00004571"/>
    </source>
</evidence>
<evidence type="ECO:0000256" key="13">
    <source>
        <dbReference type="SAM" id="SignalP"/>
    </source>
</evidence>
<evidence type="ECO:0000256" key="6">
    <source>
        <dbReference type="ARBA" id="ARBA00023004"/>
    </source>
</evidence>
<evidence type="ECO:0000256" key="9">
    <source>
        <dbReference type="ARBA" id="ARBA00023136"/>
    </source>
</evidence>
<evidence type="ECO:0000256" key="4">
    <source>
        <dbReference type="ARBA" id="ARBA00022496"/>
    </source>
</evidence>
<dbReference type="PANTHER" id="PTHR32552">
    <property type="entry name" value="FERRICHROME IRON RECEPTOR-RELATED"/>
    <property type="match status" value="1"/>
</dbReference>
<dbReference type="PANTHER" id="PTHR32552:SF81">
    <property type="entry name" value="TONB-DEPENDENT OUTER MEMBRANE RECEPTOR"/>
    <property type="match status" value="1"/>
</dbReference>
<feature type="domain" description="TonB-dependent receptor plug" evidence="15">
    <location>
        <begin position="53"/>
        <end position="166"/>
    </location>
</feature>
<keyword evidence="3 11" id="KW-1134">Transmembrane beta strand</keyword>
<dbReference type="Gene3D" id="2.40.170.20">
    <property type="entry name" value="TonB-dependent receptor, beta-barrel domain"/>
    <property type="match status" value="1"/>
</dbReference>
<dbReference type="Proteomes" id="UP000014115">
    <property type="component" value="Unassembled WGS sequence"/>
</dbReference>
<keyword evidence="10 11" id="KW-0998">Cell outer membrane</keyword>
<dbReference type="GO" id="GO:0009279">
    <property type="term" value="C:cell outer membrane"/>
    <property type="evidence" value="ECO:0007669"/>
    <property type="project" value="UniProtKB-SubCell"/>
</dbReference>
<dbReference type="eggNOG" id="COG4771">
    <property type="taxonomic scope" value="Bacteria"/>
</dbReference>
<feature type="chain" id="PRO_5003861841" evidence="13">
    <location>
        <begin position="28"/>
        <end position="748"/>
    </location>
</feature>
<evidence type="ECO:0000259" key="14">
    <source>
        <dbReference type="Pfam" id="PF00593"/>
    </source>
</evidence>
<keyword evidence="7" id="KW-0406">Ion transport</keyword>
<accession>K2JWT4</accession>
<dbReference type="PATRIC" id="fig|740709.3.peg.2481"/>
<dbReference type="PROSITE" id="PS52016">
    <property type="entry name" value="TONB_DEPENDENT_REC_3"/>
    <property type="match status" value="1"/>
</dbReference>
<evidence type="ECO:0000256" key="12">
    <source>
        <dbReference type="RuleBase" id="RU003357"/>
    </source>
</evidence>
<reference evidence="16 17" key="1">
    <citation type="journal article" date="2012" name="J. Bacteriol.">
        <title>Genome Sequence of Idiomarina xiamenensis Type Strain 10-D-4.</title>
        <authorList>
            <person name="Lai Q."/>
            <person name="Wang L."/>
            <person name="Wang W."/>
            <person name="Shao Z."/>
        </authorList>
    </citation>
    <scope>NUCLEOTIDE SEQUENCE [LARGE SCALE GENOMIC DNA]</scope>
    <source>
        <strain evidence="16 17">10-D-4</strain>
    </source>
</reference>
<evidence type="ECO:0000256" key="11">
    <source>
        <dbReference type="PROSITE-ProRule" id="PRU01360"/>
    </source>
</evidence>
<comment type="similarity">
    <text evidence="11 12">Belongs to the TonB-dependent receptor family.</text>
</comment>
<keyword evidence="8 12" id="KW-0798">TonB box</keyword>
<keyword evidence="2 11" id="KW-0813">Transport</keyword>
<organism evidence="16 17">
    <name type="scientific">Idiomarina xiamenensis 10-D-4</name>
    <dbReference type="NCBI Taxonomy" id="740709"/>
    <lineage>
        <taxon>Bacteria</taxon>
        <taxon>Pseudomonadati</taxon>
        <taxon>Pseudomonadota</taxon>
        <taxon>Gammaproteobacteria</taxon>
        <taxon>Alteromonadales</taxon>
        <taxon>Idiomarinaceae</taxon>
        <taxon>Idiomarina</taxon>
    </lineage>
</organism>
<keyword evidence="5 11" id="KW-0812">Transmembrane</keyword>
<dbReference type="Pfam" id="PF00593">
    <property type="entry name" value="TonB_dep_Rec_b-barrel"/>
    <property type="match status" value="1"/>
</dbReference>
<dbReference type="EMBL" id="AMRG01000019">
    <property type="protein sequence ID" value="EKE79958.1"/>
    <property type="molecule type" value="Genomic_DNA"/>
</dbReference>
<feature type="signal peptide" evidence="13">
    <location>
        <begin position="1"/>
        <end position="27"/>
    </location>
</feature>
<keyword evidence="17" id="KW-1185">Reference proteome</keyword>
<sequence length="748" mass="82125">MKYLARAIGYSLYSLPVFALASPLAQAQQVSDNAAEQSVERIEVTTSRRVETIQEVPAAVVAADPDDFLKRGMTSVTDVIEQAPGFYFSSVTGQQGRGSISARGVTQQDDSAVTAIYLDDVPLTSNNSFAAGGRLFFDGLLGDIERVELIKGPQGTLYGATAIAGAVRYITKAPELYEGRGQITADFSHTKNGDMNQMYRGFYSFPLIEDTLGLTLSAYSRDDGGYVDQVDPANGNVIRENANEADDHGYSADLLYKPTDKLSIRVKGLRQESSFGLSSAVRIANVDKEETYGEFKSDSAYGSDELTQTLWSASLRYSMDFADLDIVSSRAEYESNNQQDVVSLYGPLLEQVEGLDPGTITSAPLSLDVGSEKTSHEVRLTSVSSDQFEWLAGAFYTHEETQNNQNLVGMPGEILAVYAAFPSDYKEYAAFGNVTYYLRPDFDVTAGMRISRTEQSLVFIQDGVLLGGESVENLDTAKDTVETYLLTARYRPSSDTAFYARVASGYRPASANLTVYNPFTNEQLSQPVVEQDDLWSYEVGVKGSALDDKLSYETALYYIDWKNFQTNVTFFGVTTGGNADNGITVKGFENSLVYQFNRDLSWNLGLSYSDSTLNEDEPTLFGEKGAQVPNVPKWTVSSGLQYWYSVSDNVDGWLSLNARYKDETVSAFSNGDPSNPSVNVNSDAYTLVNLTAGFEWQDLSVSVYVNNLFDRQAYTRYNATAVSGTDVVDITAIPLQPRKIGVSFSYSF</sequence>
<keyword evidence="13" id="KW-0732">Signal</keyword>
<evidence type="ECO:0000256" key="8">
    <source>
        <dbReference type="ARBA" id="ARBA00023077"/>
    </source>
</evidence>
<comment type="subcellular location">
    <subcellularLocation>
        <location evidence="1 11">Cell outer membrane</location>
        <topology evidence="1 11">Multi-pass membrane protein</topology>
    </subcellularLocation>
</comment>
<proteinExistence type="inferred from homology"/>
<dbReference type="InterPro" id="IPR039426">
    <property type="entry name" value="TonB-dep_rcpt-like"/>
</dbReference>
<comment type="caution">
    <text evidence="16">The sequence shown here is derived from an EMBL/GenBank/DDBJ whole genome shotgun (WGS) entry which is preliminary data.</text>
</comment>
<evidence type="ECO:0000313" key="17">
    <source>
        <dbReference type="Proteomes" id="UP000014115"/>
    </source>
</evidence>
<dbReference type="Pfam" id="PF07715">
    <property type="entry name" value="Plug"/>
    <property type="match status" value="1"/>
</dbReference>
<feature type="domain" description="TonB-dependent receptor-like beta-barrel" evidence="14">
    <location>
        <begin position="290"/>
        <end position="708"/>
    </location>
</feature>
<dbReference type="AlphaFoldDB" id="K2JWT4"/>
<evidence type="ECO:0000313" key="16">
    <source>
        <dbReference type="EMBL" id="EKE79958.1"/>
    </source>
</evidence>
<protein>
    <submittedName>
        <fullName evidence="16">TonB-dependent receptor</fullName>
    </submittedName>
</protein>
<keyword evidence="6" id="KW-0408">Iron</keyword>
<evidence type="ECO:0000256" key="5">
    <source>
        <dbReference type="ARBA" id="ARBA00022692"/>
    </source>
</evidence>
<dbReference type="SUPFAM" id="SSF56935">
    <property type="entry name" value="Porins"/>
    <property type="match status" value="1"/>
</dbReference>
<dbReference type="InterPro" id="IPR036942">
    <property type="entry name" value="Beta-barrel_TonB_sf"/>
</dbReference>
<dbReference type="InterPro" id="IPR012910">
    <property type="entry name" value="Plug_dom"/>
</dbReference>
<name>K2JWT4_9GAMM</name>
<evidence type="ECO:0000256" key="3">
    <source>
        <dbReference type="ARBA" id="ARBA00022452"/>
    </source>
</evidence>
<evidence type="ECO:0000256" key="7">
    <source>
        <dbReference type="ARBA" id="ARBA00023065"/>
    </source>
</evidence>
<dbReference type="GO" id="GO:0006826">
    <property type="term" value="P:iron ion transport"/>
    <property type="evidence" value="ECO:0007669"/>
    <property type="project" value="UniProtKB-KW"/>
</dbReference>
<evidence type="ECO:0000256" key="2">
    <source>
        <dbReference type="ARBA" id="ARBA00022448"/>
    </source>
</evidence>
<dbReference type="STRING" id="740709.A10D4_12278"/>